<dbReference type="CDD" id="cd03224">
    <property type="entry name" value="ABC_TM1139_LivF_branched"/>
    <property type="match status" value="1"/>
</dbReference>
<dbReference type="GO" id="GO:0016887">
    <property type="term" value="F:ATP hydrolysis activity"/>
    <property type="evidence" value="ECO:0007669"/>
    <property type="project" value="InterPro"/>
</dbReference>
<dbReference type="InterPro" id="IPR052156">
    <property type="entry name" value="BCAA_Transport_ATP-bd_LivF"/>
</dbReference>
<comment type="caution">
    <text evidence="8">The sequence shown here is derived from an EMBL/GenBank/DDBJ whole genome shotgun (WGS) entry which is preliminary data.</text>
</comment>
<evidence type="ECO:0000313" key="9">
    <source>
        <dbReference type="Proteomes" id="UP000217999"/>
    </source>
</evidence>
<comment type="similarity">
    <text evidence="1">Belongs to the ABC transporter superfamily.</text>
</comment>
<dbReference type="AlphaFoldDB" id="A0A2A2A7W9"/>
<name>A0A2A2A7W9_9BURK</name>
<dbReference type="InterPro" id="IPR003439">
    <property type="entry name" value="ABC_transporter-like_ATP-bd"/>
</dbReference>
<evidence type="ECO:0000256" key="2">
    <source>
        <dbReference type="ARBA" id="ARBA00022448"/>
    </source>
</evidence>
<dbReference type="GO" id="GO:0015658">
    <property type="term" value="F:branched-chain amino acid transmembrane transporter activity"/>
    <property type="evidence" value="ECO:0007669"/>
    <property type="project" value="InterPro"/>
</dbReference>
<keyword evidence="5 8" id="KW-0067">ATP-binding</keyword>
<dbReference type="Pfam" id="PF12399">
    <property type="entry name" value="BCA_ABC_TP_C"/>
    <property type="match status" value="1"/>
</dbReference>
<dbReference type="PANTHER" id="PTHR43820">
    <property type="entry name" value="HIGH-AFFINITY BRANCHED-CHAIN AMINO ACID TRANSPORT ATP-BINDING PROTEIN LIVF"/>
    <property type="match status" value="1"/>
</dbReference>
<organism evidence="8 9">
    <name type="scientific">Vandammella animalimorsus</name>
    <dbReference type="NCBI Taxonomy" id="2029117"/>
    <lineage>
        <taxon>Bacteria</taxon>
        <taxon>Pseudomonadati</taxon>
        <taxon>Pseudomonadota</taxon>
        <taxon>Betaproteobacteria</taxon>
        <taxon>Burkholderiales</taxon>
        <taxon>Comamonadaceae</taxon>
        <taxon>Vandammella</taxon>
    </lineage>
</organism>
<dbReference type="GO" id="GO:0005524">
    <property type="term" value="F:ATP binding"/>
    <property type="evidence" value="ECO:0007669"/>
    <property type="project" value="UniProtKB-KW"/>
</dbReference>
<dbReference type="Pfam" id="PF00005">
    <property type="entry name" value="ABC_tran"/>
    <property type="match status" value="1"/>
</dbReference>
<dbReference type="InterPro" id="IPR032823">
    <property type="entry name" value="BCA_ABC_TP_C"/>
</dbReference>
<keyword evidence="3" id="KW-1003">Cell membrane</keyword>
<dbReference type="PIRSF" id="PIRSF039137">
    <property type="entry name" value="ABC_branched_ATPase"/>
    <property type="match status" value="1"/>
</dbReference>
<keyword evidence="3" id="KW-0472">Membrane</keyword>
<dbReference type="GO" id="GO:0015807">
    <property type="term" value="P:L-amino acid transport"/>
    <property type="evidence" value="ECO:0007669"/>
    <property type="project" value="TreeGrafter"/>
</dbReference>
<accession>A0A2A2A7W9</accession>
<gene>
    <name evidence="8" type="ORF">CK620_11340</name>
</gene>
<dbReference type="SMART" id="SM00382">
    <property type="entry name" value="AAA"/>
    <property type="match status" value="1"/>
</dbReference>
<evidence type="ECO:0000256" key="6">
    <source>
        <dbReference type="ARBA" id="ARBA00022970"/>
    </source>
</evidence>
<keyword evidence="6" id="KW-0029">Amino-acid transport</keyword>
<evidence type="ECO:0000256" key="3">
    <source>
        <dbReference type="ARBA" id="ARBA00022475"/>
    </source>
</evidence>
<sequence>MADSITATAATTASASTAAAHTGQPMLEISGLDVAYGGIRAVRQLDLHVHQGELVALIGANGAGKSTTLRAICGLVPAASGDIRYLGQSLLGKPSYTLVRQGLVMVPEGRGIFPQLTIEENLLMGAYSRRDQAAIAQDTEHVYAMFPRLAERRRQTAGTLSGGEQQMLAMGRAMLAKPRLLLLDEPTMGLAPIMVEKIFEVVRGISQSGVTILLIEQNAKLALQLSQRGYVMESGQVILQGPAAQLLHDPKVRAAYLGE</sequence>
<dbReference type="PROSITE" id="PS50893">
    <property type="entry name" value="ABC_TRANSPORTER_2"/>
    <property type="match status" value="1"/>
</dbReference>
<dbReference type="Gene3D" id="3.40.50.300">
    <property type="entry name" value="P-loop containing nucleotide triphosphate hydrolases"/>
    <property type="match status" value="1"/>
</dbReference>
<dbReference type="PROSITE" id="PS00211">
    <property type="entry name" value="ABC_TRANSPORTER_1"/>
    <property type="match status" value="1"/>
</dbReference>
<keyword evidence="2" id="KW-0813">Transport</keyword>
<dbReference type="InterPro" id="IPR003593">
    <property type="entry name" value="AAA+_ATPase"/>
</dbReference>
<reference evidence="8 9" key="1">
    <citation type="submission" date="2017-08" db="EMBL/GenBank/DDBJ databases">
        <title>WGS of Clinical strains of the CDC Group NO-1 linked to zoonotic infections in humans.</title>
        <authorList>
            <person name="Bernier A.-M."/>
            <person name="Bernard K."/>
        </authorList>
    </citation>
    <scope>NUCLEOTIDE SEQUENCE [LARGE SCALE GENOMIC DNA]</scope>
    <source>
        <strain evidence="8 9">NML03-0146</strain>
    </source>
</reference>
<evidence type="ECO:0000256" key="5">
    <source>
        <dbReference type="ARBA" id="ARBA00022840"/>
    </source>
</evidence>
<feature type="domain" description="ABC transporter" evidence="7">
    <location>
        <begin position="27"/>
        <end position="259"/>
    </location>
</feature>
<keyword evidence="4" id="KW-0547">Nucleotide-binding</keyword>
<dbReference type="SUPFAM" id="SSF52540">
    <property type="entry name" value="P-loop containing nucleoside triphosphate hydrolases"/>
    <property type="match status" value="1"/>
</dbReference>
<protein>
    <submittedName>
        <fullName evidence="8">ABC transporter ATP-binding protein</fullName>
    </submittedName>
</protein>
<evidence type="ECO:0000256" key="4">
    <source>
        <dbReference type="ARBA" id="ARBA00022741"/>
    </source>
</evidence>
<evidence type="ECO:0000256" key="1">
    <source>
        <dbReference type="ARBA" id="ARBA00005417"/>
    </source>
</evidence>
<dbReference type="InterPro" id="IPR027417">
    <property type="entry name" value="P-loop_NTPase"/>
</dbReference>
<dbReference type="InterPro" id="IPR030660">
    <property type="entry name" value="ABC_branched_ATPase_LivF/BraG"/>
</dbReference>
<evidence type="ECO:0000259" key="7">
    <source>
        <dbReference type="PROSITE" id="PS50893"/>
    </source>
</evidence>
<evidence type="ECO:0000313" key="8">
    <source>
        <dbReference type="EMBL" id="PAT33861.1"/>
    </source>
</evidence>
<dbReference type="EMBL" id="NSJF01000006">
    <property type="protein sequence ID" value="PAT33861.1"/>
    <property type="molecule type" value="Genomic_DNA"/>
</dbReference>
<dbReference type="Proteomes" id="UP000217999">
    <property type="component" value="Unassembled WGS sequence"/>
</dbReference>
<dbReference type="PANTHER" id="PTHR43820:SF4">
    <property type="entry name" value="HIGH-AFFINITY BRANCHED-CHAIN AMINO ACID TRANSPORT ATP-BINDING PROTEIN LIVF"/>
    <property type="match status" value="1"/>
</dbReference>
<proteinExistence type="inferred from homology"/>
<dbReference type="InterPro" id="IPR017871">
    <property type="entry name" value="ABC_transporter-like_CS"/>
</dbReference>